<reference evidence="1 2" key="1">
    <citation type="submission" date="2018-08" db="EMBL/GenBank/DDBJ databases">
        <title>Genomic Encyclopedia of Type Strains, Phase IV (KMG-IV): sequencing the most valuable type-strain genomes for metagenomic binning, comparative biology and taxonomic classification.</title>
        <authorList>
            <person name="Goeker M."/>
        </authorList>
    </citation>
    <scope>NUCLEOTIDE SEQUENCE [LARGE SCALE GENOMIC DNA]</scope>
    <source>
        <strain evidence="1 2">BW863</strain>
    </source>
</reference>
<dbReference type="InterPro" id="IPR009562">
    <property type="entry name" value="DUF1178"/>
</dbReference>
<dbReference type="AlphaFoldDB" id="A0A3D9YSZ7"/>
<dbReference type="Pfam" id="PF06676">
    <property type="entry name" value="DUF1178"/>
    <property type="match status" value="1"/>
</dbReference>
<dbReference type="EMBL" id="QUMO01000004">
    <property type="protein sequence ID" value="REF84613.1"/>
    <property type="molecule type" value="Genomic_DNA"/>
</dbReference>
<proteinExistence type="predicted"/>
<evidence type="ECO:0000313" key="1">
    <source>
        <dbReference type="EMBL" id="REF84613.1"/>
    </source>
</evidence>
<evidence type="ECO:0008006" key="3">
    <source>
        <dbReference type="Google" id="ProtNLM"/>
    </source>
</evidence>
<comment type="caution">
    <text evidence="1">The sequence shown here is derived from an EMBL/GenBank/DDBJ whole genome shotgun (WGS) entry which is preliminary data.</text>
</comment>
<gene>
    <name evidence="1" type="ORF">DES32_2723</name>
</gene>
<keyword evidence="2" id="KW-1185">Reference proteome</keyword>
<dbReference type="OrthoDB" id="9799894at2"/>
<dbReference type="PIRSF" id="PIRSF032131">
    <property type="entry name" value="UCP032131"/>
    <property type="match status" value="1"/>
</dbReference>
<evidence type="ECO:0000313" key="2">
    <source>
        <dbReference type="Proteomes" id="UP000256900"/>
    </source>
</evidence>
<accession>A0A3D9YSZ7</accession>
<organism evidence="1 2">
    <name type="scientific">Methylovirgula ligni</name>
    <dbReference type="NCBI Taxonomy" id="569860"/>
    <lineage>
        <taxon>Bacteria</taxon>
        <taxon>Pseudomonadati</taxon>
        <taxon>Pseudomonadota</taxon>
        <taxon>Alphaproteobacteria</taxon>
        <taxon>Hyphomicrobiales</taxon>
        <taxon>Beijerinckiaceae</taxon>
        <taxon>Methylovirgula</taxon>
    </lineage>
</organism>
<name>A0A3D9YSZ7_9HYPH</name>
<dbReference type="RefSeq" id="WP_115837244.1">
    <property type="nucleotide sequence ID" value="NZ_CP025086.1"/>
</dbReference>
<protein>
    <recommendedName>
        <fullName evidence="3">DUF1178 family protein</fullName>
    </recommendedName>
</protein>
<dbReference type="Proteomes" id="UP000256900">
    <property type="component" value="Unassembled WGS sequence"/>
</dbReference>
<sequence>MIKYALKCANGHEFDSWFPSAASYDAQAAQDQIACPICGSSVVGKAIMAPAVKHGESIDAPADAAELRARQIAGLRALRQYVMGVTEDVGARFPEEARRIAEGSGEERAIRGEATLEEAKALHEEGIAILPLPLVPEDLN</sequence>